<proteinExistence type="predicted"/>
<sequence length="155" mass="17600">SVYPTVHIYTGRETNTARSKDTVQPIIYPYDWHVNCLSPSLRTGYFCLSEDEMHCPVACSISRWFGKGKSKDLGPMVSQVITYQSDDKRYLALGPGRNRTVSTRDLTGRWIGITLSEYQNYMGGKYLEKATYLLWDETDTFNGNLSGALCSQLLF</sequence>
<feature type="non-terminal residue" evidence="1">
    <location>
        <position position="1"/>
    </location>
</feature>
<dbReference type="AlphaFoldDB" id="A0A4E0QZZ2"/>
<evidence type="ECO:0000313" key="1">
    <source>
        <dbReference type="EMBL" id="THD19136.1"/>
    </source>
</evidence>
<dbReference type="Proteomes" id="UP000230066">
    <property type="component" value="Unassembled WGS sequence"/>
</dbReference>
<comment type="caution">
    <text evidence="1">The sequence shown here is derived from an EMBL/GenBank/DDBJ whole genome shotgun (WGS) entry which is preliminary data.</text>
</comment>
<reference evidence="1" key="1">
    <citation type="submission" date="2019-03" db="EMBL/GenBank/DDBJ databases">
        <title>Improved annotation for the trematode Fasciola hepatica.</title>
        <authorList>
            <person name="Choi Y.-J."/>
            <person name="Martin J."/>
            <person name="Mitreva M."/>
        </authorList>
    </citation>
    <scope>NUCLEOTIDE SEQUENCE [LARGE SCALE GENOMIC DNA]</scope>
</reference>
<gene>
    <name evidence="1" type="ORF">D915_010236</name>
</gene>
<protein>
    <submittedName>
        <fullName evidence="1">Uncharacterized protein</fullName>
    </submittedName>
</protein>
<organism evidence="1 2">
    <name type="scientific">Fasciola hepatica</name>
    <name type="common">Liver fluke</name>
    <dbReference type="NCBI Taxonomy" id="6192"/>
    <lineage>
        <taxon>Eukaryota</taxon>
        <taxon>Metazoa</taxon>
        <taxon>Spiralia</taxon>
        <taxon>Lophotrochozoa</taxon>
        <taxon>Platyhelminthes</taxon>
        <taxon>Trematoda</taxon>
        <taxon>Digenea</taxon>
        <taxon>Plagiorchiida</taxon>
        <taxon>Echinostomata</taxon>
        <taxon>Echinostomatoidea</taxon>
        <taxon>Fasciolidae</taxon>
        <taxon>Fasciola</taxon>
    </lineage>
</organism>
<keyword evidence="2" id="KW-1185">Reference proteome</keyword>
<accession>A0A4E0QZZ2</accession>
<evidence type="ECO:0000313" key="2">
    <source>
        <dbReference type="Proteomes" id="UP000230066"/>
    </source>
</evidence>
<name>A0A4E0QZZ2_FASHE</name>
<dbReference type="EMBL" id="JXXN02007262">
    <property type="protein sequence ID" value="THD19136.1"/>
    <property type="molecule type" value="Genomic_DNA"/>
</dbReference>